<evidence type="ECO:0000313" key="1">
    <source>
        <dbReference type="EMBL" id="KAK3897300.1"/>
    </source>
</evidence>
<organism evidence="1 2">
    <name type="scientific">Staphylotrichum tortipilum</name>
    <dbReference type="NCBI Taxonomy" id="2831512"/>
    <lineage>
        <taxon>Eukaryota</taxon>
        <taxon>Fungi</taxon>
        <taxon>Dikarya</taxon>
        <taxon>Ascomycota</taxon>
        <taxon>Pezizomycotina</taxon>
        <taxon>Sordariomycetes</taxon>
        <taxon>Sordariomycetidae</taxon>
        <taxon>Sordariales</taxon>
        <taxon>Chaetomiaceae</taxon>
        <taxon>Staphylotrichum</taxon>
    </lineage>
</organism>
<dbReference type="EMBL" id="MU856206">
    <property type="protein sequence ID" value="KAK3897300.1"/>
    <property type="molecule type" value="Genomic_DNA"/>
</dbReference>
<evidence type="ECO:0000313" key="2">
    <source>
        <dbReference type="Proteomes" id="UP001303889"/>
    </source>
</evidence>
<name>A0AAN6MAR4_9PEZI</name>
<sequence>MEAASHPGCPQSLVFRIVDILARFSTRLRAEYNDTDHNDAELHSRLCLLQNTARYWTNVLVHQRTLKMWGPVLGHEHPITELLVRNLDRLHANREAMSMEEFLRGTEIAEISVLGTPLDMQPPQSPLSSLVKTLFHLNGPLPSAQALDNLLLCQDSRHHMARLQLGRQRALQALHHQTATPSDRGSGFDHAILHDNEDSIDQEPDAEIKLYRMFWLAEHRHKLGDWEGALALIHRHNAVYAGLEEDDATKFVGNHFSLKFSALHWTLLRTGDGGSNHPDDCPPSNQEDAWIFDEENQGVAAAPSFRAATVVAPWIVSTPDISMEERGQYRKRGY</sequence>
<keyword evidence="2" id="KW-1185">Reference proteome</keyword>
<gene>
    <name evidence="1" type="ORF">C8A05DRAFT_19911</name>
</gene>
<dbReference type="Proteomes" id="UP001303889">
    <property type="component" value="Unassembled WGS sequence"/>
</dbReference>
<reference evidence="1" key="1">
    <citation type="journal article" date="2023" name="Mol. Phylogenet. Evol.">
        <title>Genome-scale phylogeny and comparative genomics of the fungal order Sordariales.</title>
        <authorList>
            <person name="Hensen N."/>
            <person name="Bonometti L."/>
            <person name="Westerberg I."/>
            <person name="Brannstrom I.O."/>
            <person name="Guillou S."/>
            <person name="Cros-Aarteil S."/>
            <person name="Calhoun S."/>
            <person name="Haridas S."/>
            <person name="Kuo A."/>
            <person name="Mondo S."/>
            <person name="Pangilinan J."/>
            <person name="Riley R."/>
            <person name="LaButti K."/>
            <person name="Andreopoulos B."/>
            <person name="Lipzen A."/>
            <person name="Chen C."/>
            <person name="Yan M."/>
            <person name="Daum C."/>
            <person name="Ng V."/>
            <person name="Clum A."/>
            <person name="Steindorff A."/>
            <person name="Ohm R.A."/>
            <person name="Martin F."/>
            <person name="Silar P."/>
            <person name="Natvig D.O."/>
            <person name="Lalanne C."/>
            <person name="Gautier V."/>
            <person name="Ament-Velasquez S.L."/>
            <person name="Kruys A."/>
            <person name="Hutchinson M.I."/>
            <person name="Powell A.J."/>
            <person name="Barry K."/>
            <person name="Miller A.N."/>
            <person name="Grigoriev I.V."/>
            <person name="Debuchy R."/>
            <person name="Gladieux P."/>
            <person name="Hiltunen Thoren M."/>
            <person name="Johannesson H."/>
        </authorList>
    </citation>
    <scope>NUCLEOTIDE SEQUENCE</scope>
    <source>
        <strain evidence="1">CBS 103.79</strain>
    </source>
</reference>
<accession>A0AAN6MAR4</accession>
<protein>
    <submittedName>
        <fullName evidence="1">Uncharacterized protein</fullName>
    </submittedName>
</protein>
<reference evidence="1" key="2">
    <citation type="submission" date="2023-05" db="EMBL/GenBank/DDBJ databases">
        <authorList>
            <consortium name="Lawrence Berkeley National Laboratory"/>
            <person name="Steindorff A."/>
            <person name="Hensen N."/>
            <person name="Bonometti L."/>
            <person name="Westerberg I."/>
            <person name="Brannstrom I.O."/>
            <person name="Guillou S."/>
            <person name="Cros-Aarteil S."/>
            <person name="Calhoun S."/>
            <person name="Haridas S."/>
            <person name="Kuo A."/>
            <person name="Mondo S."/>
            <person name="Pangilinan J."/>
            <person name="Riley R."/>
            <person name="Labutti K."/>
            <person name="Andreopoulos B."/>
            <person name="Lipzen A."/>
            <person name="Chen C."/>
            <person name="Yanf M."/>
            <person name="Daum C."/>
            <person name="Ng V."/>
            <person name="Clum A."/>
            <person name="Ohm R."/>
            <person name="Martin F."/>
            <person name="Silar P."/>
            <person name="Natvig D."/>
            <person name="Lalanne C."/>
            <person name="Gautier V."/>
            <person name="Ament-Velasquez S.L."/>
            <person name="Kruys A."/>
            <person name="Hutchinson M.I."/>
            <person name="Powell A.J."/>
            <person name="Barry K."/>
            <person name="Miller A.N."/>
            <person name="Grigoriev I.V."/>
            <person name="Debuchy R."/>
            <person name="Gladieux P."/>
            <person name="Thoren M.H."/>
            <person name="Johannesson H."/>
        </authorList>
    </citation>
    <scope>NUCLEOTIDE SEQUENCE</scope>
    <source>
        <strain evidence="1">CBS 103.79</strain>
    </source>
</reference>
<comment type="caution">
    <text evidence="1">The sequence shown here is derived from an EMBL/GenBank/DDBJ whole genome shotgun (WGS) entry which is preliminary data.</text>
</comment>
<proteinExistence type="predicted"/>
<dbReference type="AlphaFoldDB" id="A0AAN6MAR4"/>